<dbReference type="Pfam" id="PF00027">
    <property type="entry name" value="cNMP_binding"/>
    <property type="match status" value="1"/>
</dbReference>
<dbReference type="Proteomes" id="UP000180252">
    <property type="component" value="Unassembled WGS sequence"/>
</dbReference>
<comment type="caution">
    <text evidence="2">The sequence shown here is derived from an EMBL/GenBank/DDBJ whole genome shotgun (WGS) entry which is preliminary data.</text>
</comment>
<dbReference type="SUPFAM" id="SSF51206">
    <property type="entry name" value="cAMP-binding domain-like"/>
    <property type="match status" value="1"/>
</dbReference>
<gene>
    <name evidence="3" type="ORF">B0A71_07730</name>
    <name evidence="2" type="ORF">BHE19_14265</name>
</gene>
<name>A0A1S1J0J7_9FLAO</name>
<dbReference type="AlphaFoldDB" id="A0A1S1J0J7"/>
<keyword evidence="5" id="KW-1185">Reference proteome</keyword>
<dbReference type="OrthoDB" id="663011at2"/>
<dbReference type="Gene3D" id="2.60.120.10">
    <property type="entry name" value="Jelly Rolls"/>
    <property type="match status" value="1"/>
</dbReference>
<dbReference type="PROSITE" id="PS50042">
    <property type="entry name" value="CNMP_BINDING_3"/>
    <property type="match status" value="1"/>
</dbReference>
<organism evidence="2 4">
    <name type="scientific">Flavobacterium tructae</name>
    <dbReference type="NCBI Taxonomy" id="1114873"/>
    <lineage>
        <taxon>Bacteria</taxon>
        <taxon>Pseudomonadati</taxon>
        <taxon>Bacteroidota</taxon>
        <taxon>Flavobacteriia</taxon>
        <taxon>Flavobacteriales</taxon>
        <taxon>Flavobacteriaceae</taxon>
        <taxon>Flavobacterium</taxon>
    </lineage>
</organism>
<protein>
    <recommendedName>
        <fullName evidence="1">Cyclic nucleotide-binding domain-containing protein</fullName>
    </recommendedName>
</protein>
<reference evidence="2" key="2">
    <citation type="submission" date="2016-09" db="EMBL/GenBank/DDBJ databases">
        <authorList>
            <person name="Capua I."/>
            <person name="De Benedictis P."/>
            <person name="Joannis T."/>
            <person name="Lombin L.H."/>
            <person name="Cattoli G."/>
        </authorList>
    </citation>
    <scope>NUCLEOTIDE SEQUENCE [LARGE SCALE GENOMIC DNA]</scope>
    <source>
        <strain evidence="2">MSU</strain>
    </source>
</reference>
<dbReference type="CDD" id="cd00038">
    <property type="entry name" value="CAP_ED"/>
    <property type="match status" value="1"/>
</dbReference>
<dbReference type="RefSeq" id="WP_070908044.1">
    <property type="nucleotide sequence ID" value="NZ_MIKE01000025.1"/>
</dbReference>
<dbReference type="Proteomes" id="UP000198319">
    <property type="component" value="Unassembled WGS sequence"/>
</dbReference>
<dbReference type="EMBL" id="MUHG01000015">
    <property type="protein sequence ID" value="OXB20268.1"/>
    <property type="molecule type" value="Genomic_DNA"/>
</dbReference>
<dbReference type="STRING" id="1278819.BHE19_14265"/>
<evidence type="ECO:0000313" key="3">
    <source>
        <dbReference type="EMBL" id="OXB20268.1"/>
    </source>
</evidence>
<reference evidence="4" key="1">
    <citation type="submission" date="2016-09" db="EMBL/GenBank/DDBJ databases">
        <authorList>
            <person name="Chen S."/>
            <person name="Walker E."/>
        </authorList>
    </citation>
    <scope>NUCLEOTIDE SEQUENCE [LARGE SCALE GENOMIC DNA]</scope>
    <source>
        <strain evidence="4">MSU</strain>
    </source>
</reference>
<dbReference type="InterPro" id="IPR000595">
    <property type="entry name" value="cNMP-bd_dom"/>
</dbReference>
<proteinExistence type="predicted"/>
<evidence type="ECO:0000259" key="1">
    <source>
        <dbReference type="PROSITE" id="PS50042"/>
    </source>
</evidence>
<feature type="domain" description="Cyclic nucleotide-binding" evidence="1">
    <location>
        <begin position="12"/>
        <end position="111"/>
    </location>
</feature>
<accession>A0A1S1J0J7</accession>
<dbReference type="EMBL" id="MIKE01000025">
    <property type="protein sequence ID" value="OHT44092.1"/>
    <property type="molecule type" value="Genomic_DNA"/>
</dbReference>
<evidence type="ECO:0000313" key="5">
    <source>
        <dbReference type="Proteomes" id="UP000198319"/>
    </source>
</evidence>
<evidence type="ECO:0000313" key="2">
    <source>
        <dbReference type="EMBL" id="OHT44092.1"/>
    </source>
</evidence>
<reference evidence="3 5" key="3">
    <citation type="submission" date="2016-11" db="EMBL/GenBank/DDBJ databases">
        <title>Whole genomes of Flavobacteriaceae.</title>
        <authorList>
            <person name="Stine C."/>
            <person name="Li C."/>
            <person name="Tadesse D."/>
        </authorList>
    </citation>
    <scope>NUCLEOTIDE SEQUENCE [LARGE SCALE GENOMIC DNA]</scope>
    <source>
        <strain evidence="3 5">ATCC BAA-2541</strain>
    </source>
</reference>
<evidence type="ECO:0000313" key="4">
    <source>
        <dbReference type="Proteomes" id="UP000180252"/>
    </source>
</evidence>
<sequence>MNSLILYFAKLGFSEKDIAEFLSCIKTRQFSANEFILTNGQLENYLSFIDTGIVRYFVLTNDKEITFDFAFKNSFYCAYDSFYNRTQTQVYIQALTDCQLYSVSYDQLQKLYDKCETAKKLGRIATEYLLDKKVKRELNLLTKTPKERYQSLLEEQPKYIQQIPLKYLASYIGVVPETLSRIRKRIS</sequence>
<dbReference type="InterPro" id="IPR018490">
    <property type="entry name" value="cNMP-bd_dom_sf"/>
</dbReference>
<dbReference type="InterPro" id="IPR014710">
    <property type="entry name" value="RmlC-like_jellyroll"/>
</dbReference>